<keyword evidence="4" id="KW-1185">Reference proteome</keyword>
<dbReference type="OrthoDB" id="1930826at2759"/>
<feature type="compositionally biased region" description="Low complexity" evidence="1">
    <location>
        <begin position="685"/>
        <end position="699"/>
    </location>
</feature>
<feature type="region of interest" description="Disordered" evidence="1">
    <location>
        <begin position="268"/>
        <end position="293"/>
    </location>
</feature>
<sequence>MLLHGGCHSDIYFSIVDAVVVPHLKIHHAIHSTGDMAAASTNYKSKIQRRGWSYAASVPSDRPNSQEGRKRVSKDERRAMVESFVNTYRATNAGKFPTVSFTKKQIGGCYYVVREIIQELKYKSKLNPSNSVDENMVDKKCFKESKLLTTKTVKVLSGHMETAKDRPIQEDYQLTILDETDTGHKHLEEKRGTQTASCERSTSEEAVVTSAPSSHFVAAESNQLERDANENSGTSYGSAQSHESEFVDTEKCIEKTGYERREQAALKDLSEKHSQLSLQMPNDVSTEKEESSYSDFAASEVNLIKEEIKQASAPFSEISGSSQSKDHHSEYANRENHTIMEKTSIEKAEYDRREYDATKDLPGLDSPPEQGRGSAEMNQSKIGNSNRENNDAEVPKQTTLWGNLKFVSMHEWAAHFLYVAFVQDFLNGKDSALKPSPNCYLYCQFLPIPKPQSPKFCFLFRYQVLEASSSLALRKGIKSACAFFCFLISKLHLAPAYLLLRERQAPVFRARDKLFEMAGREVREYTNLSDPKDKKWGKGKDKIDDEDITFQRMVAKMQEVAGERGGYLHGRGALDSDDLLYLKEQMEAEEDAERLLRRTEKRAFAAFKISFTSSFYSTAMLTNYLCFKLCSCVSFTNGHRAANLADSSPTAVPLPLRVEPKPKSRIRQQDLLKKVVEIKPKRPKLSSLSSVNRSSPAPSDAIGTNRLSERDELKAKGHQSLSESKKVAEQPSSTVSQEAEGKNKKDNPTGGLLGLAYDASSDDEE</sequence>
<feature type="compositionally biased region" description="Basic and acidic residues" evidence="1">
    <location>
        <begin position="67"/>
        <end position="76"/>
    </location>
</feature>
<feature type="compositionally biased region" description="Polar residues" evidence="1">
    <location>
        <begin position="275"/>
        <end position="284"/>
    </location>
</feature>
<gene>
    <name evidence="3" type="ORF">G2W53_034373</name>
</gene>
<organism evidence="3 4">
    <name type="scientific">Senna tora</name>
    <dbReference type="NCBI Taxonomy" id="362788"/>
    <lineage>
        <taxon>Eukaryota</taxon>
        <taxon>Viridiplantae</taxon>
        <taxon>Streptophyta</taxon>
        <taxon>Embryophyta</taxon>
        <taxon>Tracheophyta</taxon>
        <taxon>Spermatophyta</taxon>
        <taxon>Magnoliopsida</taxon>
        <taxon>eudicotyledons</taxon>
        <taxon>Gunneridae</taxon>
        <taxon>Pentapetalae</taxon>
        <taxon>rosids</taxon>
        <taxon>fabids</taxon>
        <taxon>Fabales</taxon>
        <taxon>Fabaceae</taxon>
        <taxon>Caesalpinioideae</taxon>
        <taxon>Cassia clade</taxon>
        <taxon>Senna</taxon>
    </lineage>
</organism>
<feature type="domain" description="AT3G52170-like helix-turn-helix" evidence="2">
    <location>
        <begin position="73"/>
        <end position="122"/>
    </location>
</feature>
<evidence type="ECO:0000256" key="1">
    <source>
        <dbReference type="SAM" id="MobiDB-lite"/>
    </source>
</evidence>
<dbReference type="InterPro" id="IPR058941">
    <property type="entry name" value="HTH_AT3G52170-like"/>
</dbReference>
<feature type="region of interest" description="Disordered" evidence="1">
    <location>
        <begin position="314"/>
        <end position="394"/>
    </location>
</feature>
<protein>
    <submittedName>
        <fullName evidence="3">Ankyrin repeat protein</fullName>
    </submittedName>
</protein>
<evidence type="ECO:0000259" key="2">
    <source>
        <dbReference type="Pfam" id="PF25896"/>
    </source>
</evidence>
<feature type="region of interest" description="Disordered" evidence="1">
    <location>
        <begin position="646"/>
        <end position="671"/>
    </location>
</feature>
<comment type="caution">
    <text evidence="3">The sequence shown here is derived from an EMBL/GenBank/DDBJ whole genome shotgun (WGS) entry which is preliminary data.</text>
</comment>
<feature type="compositionally biased region" description="Polar residues" evidence="1">
    <location>
        <begin position="230"/>
        <end position="241"/>
    </location>
</feature>
<dbReference type="PANTHER" id="PTHR37202">
    <property type="entry name" value="ANKYRIN REPEAT PROTEIN"/>
    <property type="match status" value="1"/>
</dbReference>
<feature type="compositionally biased region" description="Basic and acidic residues" evidence="1">
    <location>
        <begin position="658"/>
        <end position="671"/>
    </location>
</feature>
<feature type="region of interest" description="Disordered" evidence="1">
    <location>
        <begin position="54"/>
        <end position="76"/>
    </location>
</feature>
<feature type="compositionally biased region" description="Polar residues" evidence="1">
    <location>
        <begin position="376"/>
        <end position="387"/>
    </location>
</feature>
<dbReference type="AlphaFoldDB" id="A0A834W8U1"/>
<feature type="compositionally biased region" description="Basic and acidic residues" evidence="1">
    <location>
        <begin position="324"/>
        <end position="359"/>
    </location>
</feature>
<evidence type="ECO:0000313" key="4">
    <source>
        <dbReference type="Proteomes" id="UP000634136"/>
    </source>
</evidence>
<name>A0A834W8U1_9FABA</name>
<dbReference type="EMBL" id="JAAIUW010000010">
    <property type="protein sequence ID" value="KAF7813397.1"/>
    <property type="molecule type" value="Genomic_DNA"/>
</dbReference>
<feature type="region of interest" description="Disordered" evidence="1">
    <location>
        <begin position="683"/>
        <end position="765"/>
    </location>
</feature>
<proteinExistence type="predicted"/>
<dbReference type="PANTHER" id="PTHR37202:SF1">
    <property type="entry name" value="ANKYRIN REPEAT PROTEIN"/>
    <property type="match status" value="1"/>
</dbReference>
<accession>A0A834W8U1</accession>
<evidence type="ECO:0000313" key="3">
    <source>
        <dbReference type="EMBL" id="KAF7813397.1"/>
    </source>
</evidence>
<feature type="region of interest" description="Disordered" evidence="1">
    <location>
        <begin position="183"/>
        <end position="248"/>
    </location>
</feature>
<dbReference type="Proteomes" id="UP000634136">
    <property type="component" value="Unassembled WGS sequence"/>
</dbReference>
<dbReference type="Pfam" id="PF25896">
    <property type="entry name" value="HTH_AT3G52170"/>
    <property type="match status" value="1"/>
</dbReference>
<reference evidence="3" key="1">
    <citation type="submission" date="2020-09" db="EMBL/GenBank/DDBJ databases">
        <title>Genome-Enabled Discovery of Anthraquinone Biosynthesis in Senna tora.</title>
        <authorList>
            <person name="Kang S.-H."/>
            <person name="Pandey R.P."/>
            <person name="Lee C.-M."/>
            <person name="Sim J.-S."/>
            <person name="Jeong J.-T."/>
            <person name="Choi B.-S."/>
            <person name="Jung M."/>
            <person name="Ginzburg D."/>
            <person name="Zhao K."/>
            <person name="Won S.Y."/>
            <person name="Oh T.-J."/>
            <person name="Yu Y."/>
            <person name="Kim N.-H."/>
            <person name="Lee O.R."/>
            <person name="Lee T.-H."/>
            <person name="Bashyal P."/>
            <person name="Kim T.-S."/>
            <person name="Lee W.-H."/>
            <person name="Kawkins C."/>
            <person name="Kim C.-K."/>
            <person name="Kim J.S."/>
            <person name="Ahn B.O."/>
            <person name="Rhee S.Y."/>
            <person name="Sohng J.K."/>
        </authorList>
    </citation>
    <scope>NUCLEOTIDE SEQUENCE</scope>
    <source>
        <tissue evidence="3">Leaf</tissue>
    </source>
</reference>
<feature type="compositionally biased region" description="Basic and acidic residues" evidence="1">
    <location>
        <begin position="183"/>
        <end position="192"/>
    </location>
</feature>